<evidence type="ECO:0000256" key="3">
    <source>
        <dbReference type="ARBA" id="ARBA00013253"/>
    </source>
</evidence>
<keyword evidence="5 14" id="KW-0808">Transferase</keyword>
<keyword evidence="7" id="KW-0418">Kinase</keyword>
<evidence type="ECO:0000313" key="14">
    <source>
        <dbReference type="EMBL" id="MEE2001105.1"/>
    </source>
</evidence>
<sequence>MNALSKQRCFIGLGANLNNPMGQLRAAISALAGVPGSTLGRVSSLYGSKPMGPQDQPDYVNAVAELYTELPPLQLLDALQQIEQQQGRVRKDERWGPRTLDLDLLLYGNEQLQCERLTVPHYGLAEREFVLYPLQEIAADLQLPDGRSIHGLCQQVPRCGLTVVAQAPC</sequence>
<dbReference type="EC" id="2.7.6.3" evidence="3"/>
<evidence type="ECO:0000256" key="10">
    <source>
        <dbReference type="ARBA" id="ARBA00029409"/>
    </source>
</evidence>
<evidence type="ECO:0000256" key="1">
    <source>
        <dbReference type="ARBA" id="ARBA00005051"/>
    </source>
</evidence>
<dbReference type="NCBIfam" id="TIGR01498">
    <property type="entry name" value="folK"/>
    <property type="match status" value="1"/>
</dbReference>
<keyword evidence="9" id="KW-0289">Folate biosynthesis</keyword>
<evidence type="ECO:0000256" key="6">
    <source>
        <dbReference type="ARBA" id="ARBA00022741"/>
    </source>
</evidence>
<dbReference type="PROSITE" id="PS00794">
    <property type="entry name" value="HPPK"/>
    <property type="match status" value="1"/>
</dbReference>
<keyword evidence="6" id="KW-0547">Nucleotide-binding</keyword>
<reference evidence="14 15" key="1">
    <citation type="submission" date="2023-07" db="EMBL/GenBank/DDBJ databases">
        <title>Alkalimonas sp., MEB108 novel, alkaliphilic bacterium isolated from Lonar Lake, India.</title>
        <authorList>
            <person name="Joshi A."/>
            <person name="Thite S."/>
        </authorList>
    </citation>
    <scope>NUCLEOTIDE SEQUENCE [LARGE SCALE GENOMIC DNA]</scope>
    <source>
        <strain evidence="14 15">MEB108</strain>
    </source>
</reference>
<evidence type="ECO:0000256" key="9">
    <source>
        <dbReference type="ARBA" id="ARBA00022909"/>
    </source>
</evidence>
<dbReference type="InterPro" id="IPR035907">
    <property type="entry name" value="Hppk_sf"/>
</dbReference>
<proteinExistence type="inferred from homology"/>
<evidence type="ECO:0000256" key="2">
    <source>
        <dbReference type="ARBA" id="ARBA00005810"/>
    </source>
</evidence>
<dbReference type="Proteomes" id="UP001336314">
    <property type="component" value="Unassembled WGS sequence"/>
</dbReference>
<dbReference type="PANTHER" id="PTHR43071:SF1">
    <property type="entry name" value="2-AMINO-4-HYDROXY-6-HYDROXYMETHYLDIHYDROPTERIDINE PYROPHOSPHOKINASE"/>
    <property type="match status" value="1"/>
</dbReference>
<dbReference type="EMBL" id="JAUHLI010000005">
    <property type="protein sequence ID" value="MEE2001105.1"/>
    <property type="molecule type" value="Genomic_DNA"/>
</dbReference>
<name>A0ABU7J3N6_9GAMM</name>
<evidence type="ECO:0000256" key="8">
    <source>
        <dbReference type="ARBA" id="ARBA00022840"/>
    </source>
</evidence>
<keyword evidence="8" id="KW-0067">ATP-binding</keyword>
<evidence type="ECO:0000256" key="5">
    <source>
        <dbReference type="ARBA" id="ARBA00022679"/>
    </source>
</evidence>
<evidence type="ECO:0000313" key="15">
    <source>
        <dbReference type="Proteomes" id="UP001336314"/>
    </source>
</evidence>
<comment type="pathway">
    <text evidence="1">Cofactor biosynthesis; tetrahydrofolate biosynthesis; 2-amino-4-hydroxy-6-hydroxymethyl-7,8-dihydropteridine diphosphate from 7,8-dihydroneopterin triphosphate: step 4/4.</text>
</comment>
<dbReference type="Gene3D" id="3.30.70.560">
    <property type="entry name" value="7,8-Dihydro-6-hydroxymethylpterin-pyrophosphokinase HPPK"/>
    <property type="match status" value="1"/>
</dbReference>
<dbReference type="GO" id="GO:0003848">
    <property type="term" value="F:2-amino-4-hydroxy-6-hydroxymethyldihydropteridine diphosphokinase activity"/>
    <property type="evidence" value="ECO:0007669"/>
    <property type="project" value="UniProtKB-EC"/>
</dbReference>
<comment type="caution">
    <text evidence="14">The sequence shown here is derived from an EMBL/GenBank/DDBJ whole genome shotgun (WGS) entry which is preliminary data.</text>
</comment>
<dbReference type="InterPro" id="IPR000550">
    <property type="entry name" value="Hppk"/>
</dbReference>
<evidence type="ECO:0000259" key="13">
    <source>
        <dbReference type="PROSITE" id="PS00794"/>
    </source>
</evidence>
<comment type="function">
    <text evidence="10">Catalyzes the transfer of pyrophosphate from adenosine triphosphate (ATP) to 6-hydroxymethyl-7,8-dihydropterin, an enzymatic step in folate biosynthesis pathway.</text>
</comment>
<dbReference type="SUPFAM" id="SSF55083">
    <property type="entry name" value="6-hydroxymethyl-7,8-dihydropterin pyrophosphokinase, HPPK"/>
    <property type="match status" value="1"/>
</dbReference>
<evidence type="ECO:0000256" key="4">
    <source>
        <dbReference type="ARBA" id="ARBA00016218"/>
    </source>
</evidence>
<gene>
    <name evidence="14" type="primary">folK</name>
    <name evidence="14" type="ORF">QWY20_06530</name>
</gene>
<dbReference type="PANTHER" id="PTHR43071">
    <property type="entry name" value="2-AMINO-4-HYDROXY-6-HYDROXYMETHYLDIHYDROPTERIDINE PYROPHOSPHOKINASE"/>
    <property type="match status" value="1"/>
</dbReference>
<dbReference type="Pfam" id="PF01288">
    <property type="entry name" value="HPPK"/>
    <property type="match status" value="1"/>
</dbReference>
<evidence type="ECO:0000256" key="12">
    <source>
        <dbReference type="ARBA" id="ARBA00033413"/>
    </source>
</evidence>
<keyword evidence="15" id="KW-1185">Reference proteome</keyword>
<evidence type="ECO:0000256" key="11">
    <source>
        <dbReference type="ARBA" id="ARBA00029766"/>
    </source>
</evidence>
<dbReference type="CDD" id="cd00483">
    <property type="entry name" value="HPPK"/>
    <property type="match status" value="1"/>
</dbReference>
<comment type="similarity">
    <text evidence="2">Belongs to the HPPK family.</text>
</comment>
<protein>
    <recommendedName>
        <fullName evidence="4">2-amino-4-hydroxy-6-hydroxymethyldihydropteridine pyrophosphokinase</fullName>
        <ecNumber evidence="3">2.7.6.3</ecNumber>
    </recommendedName>
    <alternativeName>
        <fullName evidence="11">6-hydroxymethyl-7,8-dihydropterin pyrophosphokinase</fullName>
    </alternativeName>
    <alternativeName>
        <fullName evidence="12">7,8-dihydro-6-hydroxymethylpterin-pyrophosphokinase</fullName>
    </alternativeName>
</protein>
<dbReference type="RefSeq" id="WP_330128225.1">
    <property type="nucleotide sequence ID" value="NZ_JAUHLI010000005.1"/>
</dbReference>
<feature type="domain" description="7,8-dihydro-6-hydroxymethylpterin-pyrophosphokinase" evidence="13">
    <location>
        <begin position="94"/>
        <end position="105"/>
    </location>
</feature>
<evidence type="ECO:0000256" key="7">
    <source>
        <dbReference type="ARBA" id="ARBA00022777"/>
    </source>
</evidence>
<accession>A0ABU7J3N6</accession>
<organism evidence="14 15">
    <name type="scientific">Alkalimonas cellulosilytica</name>
    <dbReference type="NCBI Taxonomy" id="3058395"/>
    <lineage>
        <taxon>Bacteria</taxon>
        <taxon>Pseudomonadati</taxon>
        <taxon>Pseudomonadota</taxon>
        <taxon>Gammaproteobacteria</taxon>
        <taxon>Alkalimonas</taxon>
    </lineage>
</organism>